<organism evidence="2 3">
    <name type="scientific">Patagioenas fasciata monilis</name>
    <dbReference type="NCBI Taxonomy" id="372326"/>
    <lineage>
        <taxon>Eukaryota</taxon>
        <taxon>Metazoa</taxon>
        <taxon>Chordata</taxon>
        <taxon>Craniata</taxon>
        <taxon>Vertebrata</taxon>
        <taxon>Euteleostomi</taxon>
        <taxon>Archelosauria</taxon>
        <taxon>Archosauria</taxon>
        <taxon>Dinosauria</taxon>
        <taxon>Saurischia</taxon>
        <taxon>Theropoda</taxon>
        <taxon>Coelurosauria</taxon>
        <taxon>Aves</taxon>
        <taxon>Neognathae</taxon>
        <taxon>Neoaves</taxon>
        <taxon>Columbimorphae</taxon>
        <taxon>Columbiformes</taxon>
        <taxon>Columbidae</taxon>
        <taxon>Patagioenas</taxon>
    </lineage>
</organism>
<evidence type="ECO:0000256" key="1">
    <source>
        <dbReference type="SAM" id="MobiDB-lite"/>
    </source>
</evidence>
<comment type="caution">
    <text evidence="2">The sequence shown here is derived from an EMBL/GenBank/DDBJ whole genome shotgun (WGS) entry which is preliminary data.</text>
</comment>
<keyword evidence="3" id="KW-1185">Reference proteome</keyword>
<evidence type="ECO:0000313" key="2">
    <source>
        <dbReference type="EMBL" id="OPJ67790.1"/>
    </source>
</evidence>
<feature type="region of interest" description="Disordered" evidence="1">
    <location>
        <begin position="1"/>
        <end position="22"/>
    </location>
</feature>
<accession>A0A1V4J6Q6</accession>
<proteinExistence type="predicted"/>
<reference evidence="2 3" key="1">
    <citation type="submission" date="2016-02" db="EMBL/GenBank/DDBJ databases">
        <title>Band-tailed pigeon sequencing and assembly.</title>
        <authorList>
            <person name="Soares A.E."/>
            <person name="Novak B.J."/>
            <person name="Rice E.S."/>
            <person name="O'Connell B."/>
            <person name="Chang D."/>
            <person name="Weber S."/>
            <person name="Shapiro B."/>
        </authorList>
    </citation>
    <scope>NUCLEOTIDE SEQUENCE [LARGE SCALE GENOMIC DNA]</scope>
    <source>
        <strain evidence="2">BTP2013</strain>
        <tissue evidence="2">Blood</tissue>
    </source>
</reference>
<sequence length="91" mass="9859">MQLKVLQPLGQDQANPAESKTAPRGFIFTSGAFASLSFTCPEARTALKKTGLKKKIRSCCSIAPYGCLDHKIPQICLETPKASELESSNIF</sequence>
<dbReference type="EMBL" id="LSYS01008925">
    <property type="protein sequence ID" value="OPJ67790.1"/>
    <property type="molecule type" value="Genomic_DNA"/>
</dbReference>
<dbReference type="Proteomes" id="UP000190648">
    <property type="component" value="Unassembled WGS sequence"/>
</dbReference>
<name>A0A1V4J6Q6_PATFA</name>
<gene>
    <name evidence="2" type="ORF">AV530_002018</name>
</gene>
<protein>
    <submittedName>
        <fullName evidence="2">Uncharacterized protein</fullName>
    </submittedName>
</protein>
<dbReference type="AlphaFoldDB" id="A0A1V4J6Q6"/>
<evidence type="ECO:0000313" key="3">
    <source>
        <dbReference type="Proteomes" id="UP000190648"/>
    </source>
</evidence>